<sequence>MQDLSLHILDVAENGVSAGANLIQITVDEETDRDMLTITIKDNGKGMEPEFLKKVLDPFVTTRTTRKVGLGLSLFQQACQEAEGKLRVESVKGQGTCVSATMKHSHIDRKPLGDVPESIINLVQGNPEVDFVYTHRKNGREFTFDTREIRADLEELSLSNPAVIHLIEDTLRSSLEEIASSTTAAKGTE</sequence>
<keyword evidence="3" id="KW-0597">Phosphoprotein</keyword>
<reference evidence="11" key="1">
    <citation type="submission" date="2012-06" db="EMBL/GenBank/DDBJ databases">
        <title>Complete sequence of chromosome of Desulfomonile tiedjei DSM 6799.</title>
        <authorList>
            <person name="Lucas S."/>
            <person name="Copeland A."/>
            <person name="Lapidus A."/>
            <person name="Glavina del Rio T."/>
            <person name="Dalin E."/>
            <person name="Tice H."/>
            <person name="Bruce D."/>
            <person name="Goodwin L."/>
            <person name="Pitluck S."/>
            <person name="Peters L."/>
            <person name="Ovchinnikova G."/>
            <person name="Zeytun A."/>
            <person name="Lu M."/>
            <person name="Kyrpides N."/>
            <person name="Mavromatis K."/>
            <person name="Ivanova N."/>
            <person name="Brettin T."/>
            <person name="Detter J.C."/>
            <person name="Han C."/>
            <person name="Larimer F."/>
            <person name="Land M."/>
            <person name="Hauser L."/>
            <person name="Markowitz V."/>
            <person name="Cheng J.-F."/>
            <person name="Hugenholtz P."/>
            <person name="Woyke T."/>
            <person name="Wu D."/>
            <person name="Spring S."/>
            <person name="Schroeder M."/>
            <person name="Brambilla E."/>
            <person name="Klenk H.-P."/>
            <person name="Eisen J.A."/>
        </authorList>
    </citation>
    <scope>NUCLEOTIDE SEQUENCE [LARGE SCALE GENOMIC DNA]</scope>
    <source>
        <strain evidence="11">ATCC 49306 / DSM 6799 / DCB-1</strain>
    </source>
</reference>
<dbReference type="OrthoDB" id="9797586at2"/>
<comment type="catalytic activity">
    <reaction evidence="1">
        <text>ATP + protein L-histidine = ADP + protein N-phospho-L-histidine.</text>
        <dbReference type="EC" id="2.7.13.3"/>
    </reaction>
</comment>
<dbReference type="PROSITE" id="PS50109">
    <property type="entry name" value="HIS_KIN"/>
    <property type="match status" value="1"/>
</dbReference>
<keyword evidence="4" id="KW-0808">Transferase</keyword>
<dbReference type="KEGG" id="dti:Desti_2750"/>
<keyword evidence="5" id="KW-0547">Nucleotide-binding</keyword>
<dbReference type="GO" id="GO:0004673">
    <property type="term" value="F:protein histidine kinase activity"/>
    <property type="evidence" value="ECO:0007669"/>
    <property type="project" value="UniProtKB-EC"/>
</dbReference>
<keyword evidence="6 10" id="KW-0418">Kinase</keyword>
<dbReference type="SUPFAM" id="SSF55874">
    <property type="entry name" value="ATPase domain of HSP90 chaperone/DNA topoisomerase II/histidine kinase"/>
    <property type="match status" value="1"/>
</dbReference>
<dbReference type="eggNOG" id="COG4191">
    <property type="taxonomic scope" value="Bacteria"/>
</dbReference>
<evidence type="ECO:0000256" key="5">
    <source>
        <dbReference type="ARBA" id="ARBA00022741"/>
    </source>
</evidence>
<dbReference type="PANTHER" id="PTHR43065">
    <property type="entry name" value="SENSOR HISTIDINE KINASE"/>
    <property type="match status" value="1"/>
</dbReference>
<evidence type="ECO:0000256" key="2">
    <source>
        <dbReference type="ARBA" id="ARBA00012438"/>
    </source>
</evidence>
<gene>
    <name evidence="10" type="ordered locus">Desti_2750</name>
</gene>
<keyword evidence="7" id="KW-0067">ATP-binding</keyword>
<proteinExistence type="predicted"/>
<evidence type="ECO:0000313" key="10">
    <source>
        <dbReference type="EMBL" id="AFM25426.1"/>
    </source>
</evidence>
<accession>I4C785</accession>
<dbReference type="GO" id="GO:0000160">
    <property type="term" value="P:phosphorelay signal transduction system"/>
    <property type="evidence" value="ECO:0007669"/>
    <property type="project" value="UniProtKB-KW"/>
</dbReference>
<dbReference type="InterPro" id="IPR004358">
    <property type="entry name" value="Sig_transdc_His_kin-like_C"/>
</dbReference>
<keyword evidence="11" id="KW-1185">Reference proteome</keyword>
<dbReference type="Gene3D" id="3.30.565.10">
    <property type="entry name" value="Histidine kinase-like ATPase, C-terminal domain"/>
    <property type="match status" value="1"/>
</dbReference>
<dbReference type="InterPro" id="IPR036890">
    <property type="entry name" value="HATPase_C_sf"/>
</dbReference>
<dbReference type="PRINTS" id="PR00344">
    <property type="entry name" value="BCTRLSENSOR"/>
</dbReference>
<protein>
    <recommendedName>
        <fullName evidence="2">histidine kinase</fullName>
        <ecNumber evidence="2">2.7.13.3</ecNumber>
    </recommendedName>
</protein>
<dbReference type="Proteomes" id="UP000006055">
    <property type="component" value="Chromosome"/>
</dbReference>
<dbReference type="EMBL" id="CP003360">
    <property type="protein sequence ID" value="AFM25426.1"/>
    <property type="molecule type" value="Genomic_DNA"/>
</dbReference>
<dbReference type="InterPro" id="IPR005467">
    <property type="entry name" value="His_kinase_dom"/>
</dbReference>
<dbReference type="EC" id="2.7.13.3" evidence="2"/>
<keyword evidence="8" id="KW-0902">Two-component regulatory system</keyword>
<dbReference type="SMART" id="SM00387">
    <property type="entry name" value="HATPase_c"/>
    <property type="match status" value="1"/>
</dbReference>
<evidence type="ECO:0000259" key="9">
    <source>
        <dbReference type="PROSITE" id="PS50109"/>
    </source>
</evidence>
<evidence type="ECO:0000256" key="3">
    <source>
        <dbReference type="ARBA" id="ARBA00022553"/>
    </source>
</evidence>
<evidence type="ECO:0000256" key="7">
    <source>
        <dbReference type="ARBA" id="ARBA00022840"/>
    </source>
</evidence>
<dbReference type="RefSeq" id="WP_014810565.1">
    <property type="nucleotide sequence ID" value="NC_018025.1"/>
</dbReference>
<evidence type="ECO:0000313" key="11">
    <source>
        <dbReference type="Proteomes" id="UP000006055"/>
    </source>
</evidence>
<dbReference type="HOGENOM" id="CLU_125323_0_0_7"/>
<evidence type="ECO:0000256" key="6">
    <source>
        <dbReference type="ARBA" id="ARBA00022777"/>
    </source>
</evidence>
<dbReference type="PANTHER" id="PTHR43065:SF10">
    <property type="entry name" value="PEROXIDE STRESS-ACTIVATED HISTIDINE KINASE MAK3"/>
    <property type="match status" value="1"/>
</dbReference>
<evidence type="ECO:0000256" key="1">
    <source>
        <dbReference type="ARBA" id="ARBA00000085"/>
    </source>
</evidence>
<name>I4C785_DESTA</name>
<dbReference type="InterPro" id="IPR003594">
    <property type="entry name" value="HATPase_dom"/>
</dbReference>
<evidence type="ECO:0000256" key="8">
    <source>
        <dbReference type="ARBA" id="ARBA00023012"/>
    </source>
</evidence>
<dbReference type="AlphaFoldDB" id="I4C785"/>
<dbReference type="GO" id="GO:0005524">
    <property type="term" value="F:ATP binding"/>
    <property type="evidence" value="ECO:0007669"/>
    <property type="project" value="UniProtKB-KW"/>
</dbReference>
<evidence type="ECO:0000256" key="4">
    <source>
        <dbReference type="ARBA" id="ARBA00022679"/>
    </source>
</evidence>
<dbReference type="PATRIC" id="fig|706587.4.peg.3139"/>
<feature type="domain" description="Histidine kinase" evidence="9">
    <location>
        <begin position="1"/>
        <end position="106"/>
    </location>
</feature>
<dbReference type="STRING" id="706587.Desti_2750"/>
<organism evidence="10 11">
    <name type="scientific">Desulfomonile tiedjei (strain ATCC 49306 / DSM 6799 / DCB-1)</name>
    <dbReference type="NCBI Taxonomy" id="706587"/>
    <lineage>
        <taxon>Bacteria</taxon>
        <taxon>Pseudomonadati</taxon>
        <taxon>Thermodesulfobacteriota</taxon>
        <taxon>Desulfomonilia</taxon>
        <taxon>Desulfomonilales</taxon>
        <taxon>Desulfomonilaceae</taxon>
        <taxon>Desulfomonile</taxon>
    </lineage>
</organism>
<dbReference type="Pfam" id="PF02518">
    <property type="entry name" value="HATPase_c"/>
    <property type="match status" value="1"/>
</dbReference>